<dbReference type="Proteomes" id="UP001247754">
    <property type="component" value="Unassembled WGS sequence"/>
</dbReference>
<evidence type="ECO:0000256" key="7">
    <source>
        <dbReference type="ARBA" id="ARBA00023237"/>
    </source>
</evidence>
<sequence length="759" mass="84057">MATSALVAATVLAPVGTGPAVAQSYRFNAVDIQGNQRIEQATILSYAGIARGQSLSAAELNDVYQRLMGSGLFESVSIEPRGGTLVIAVQEFPTINVISFEGNKRIKTEDLQKIIKSQSRRIYSPSQAEADAALVTEAYSVQGRMAARVTPKIIRRSDNRVDLVFEIAEGRVTEIERLSFVGNRAFTDRRLRQVLETKQAGLLRNFIRRDTYAAERIEIDKQMLRDFYLSRGYVDFQVLDATAELQPGRDGFFLTFSVREGQQFRFGRIGTVSEIPEADADEFGRLVRIREGSVYTPLDIENAISRIESLALRKGINFLRVDPRVTRNDRDQTLDVTFALVRGPRVFIERIDIEGNATTLDQVIRRQFRTVEGDPFNPREIREAAERIRALGFFETAAVDTRQGTGPDQVIVKAQVEEKPTGSLTFGASFGSSSGGGAVVGLSESNFLGRGQFLSLDLNFGADNATSSFTFTEPAFLGRDLSFTFGALYRETEANYATFDTREAHIRPSIGFPTGERTRLDLRYTLAESKIYRVDPVESSAILVREEGMGGVKSSALGYAFSWDTRRSGLTDRNAFVLKFEQDFAGLGADQKYIRSIASAIAETKVWNEEVTLRATLEGGALNMLSGGTSRVVDRFEMSGRMRGFEPYGLGPRDLRATNEDPLGGNMFVVARFDAEFPLGLPEEYGIRGGAFLDVGSLWGLDDTDGGGVDDSFKLRSAIGVSLLWDTPIGPLRFNFARPIKKETYDKKQTFDLSISTRF</sequence>
<name>A0ABU1F928_9RHOB</name>
<dbReference type="HAMAP" id="MF_01430">
    <property type="entry name" value="OM_assembly_BamA"/>
    <property type="match status" value="1"/>
</dbReference>
<comment type="subcellular location">
    <subcellularLocation>
        <location evidence="8">Cell outer membrane</location>
    </subcellularLocation>
    <subcellularLocation>
        <location evidence="1">Membrane</location>
    </subcellularLocation>
</comment>
<proteinExistence type="inferred from homology"/>
<dbReference type="Gene3D" id="3.10.20.310">
    <property type="entry name" value="membrane protein fhac"/>
    <property type="match status" value="5"/>
</dbReference>
<keyword evidence="5 8" id="KW-0677">Repeat</keyword>
<organism evidence="11 12">
    <name type="scientific">Ruixingdingia sedimenti</name>
    <dbReference type="NCBI Taxonomy" id="3073604"/>
    <lineage>
        <taxon>Bacteria</taxon>
        <taxon>Pseudomonadati</taxon>
        <taxon>Pseudomonadota</taxon>
        <taxon>Alphaproteobacteria</taxon>
        <taxon>Rhodobacterales</taxon>
        <taxon>Paracoccaceae</taxon>
        <taxon>Ruixingdingia</taxon>
    </lineage>
</organism>
<evidence type="ECO:0000313" key="12">
    <source>
        <dbReference type="Proteomes" id="UP001247754"/>
    </source>
</evidence>
<evidence type="ECO:0000256" key="6">
    <source>
        <dbReference type="ARBA" id="ARBA00023136"/>
    </source>
</evidence>
<evidence type="ECO:0000256" key="1">
    <source>
        <dbReference type="ARBA" id="ARBA00004370"/>
    </source>
</evidence>
<dbReference type="Pfam" id="PF07244">
    <property type="entry name" value="POTRA"/>
    <property type="match status" value="5"/>
</dbReference>
<dbReference type="InterPro" id="IPR023707">
    <property type="entry name" value="OM_assembly_BamA"/>
</dbReference>
<comment type="function">
    <text evidence="8">Part of the outer membrane protein assembly complex, which is involved in assembly and insertion of beta-barrel proteins into the outer membrane.</text>
</comment>
<evidence type="ECO:0000256" key="2">
    <source>
        <dbReference type="ARBA" id="ARBA00022452"/>
    </source>
</evidence>
<keyword evidence="3 8" id="KW-0812">Transmembrane</keyword>
<evidence type="ECO:0000256" key="5">
    <source>
        <dbReference type="ARBA" id="ARBA00022737"/>
    </source>
</evidence>
<dbReference type="EMBL" id="JAVKPH010000009">
    <property type="protein sequence ID" value="MDR5652952.1"/>
    <property type="molecule type" value="Genomic_DNA"/>
</dbReference>
<dbReference type="PANTHER" id="PTHR12815">
    <property type="entry name" value="SORTING AND ASSEMBLY MACHINERY SAMM50 PROTEIN FAMILY MEMBER"/>
    <property type="match status" value="1"/>
</dbReference>
<protein>
    <recommendedName>
        <fullName evidence="8 9">Outer membrane protein assembly factor BamA</fullName>
    </recommendedName>
</protein>
<reference evidence="11 12" key="1">
    <citation type="submission" date="2023-09" db="EMBL/GenBank/DDBJ databases">
        <title>Xinfangfangia sedmenti sp. nov., isolated the sedment.</title>
        <authorList>
            <person name="Xu L."/>
        </authorList>
    </citation>
    <scope>NUCLEOTIDE SEQUENCE [LARGE SCALE GENOMIC DNA]</scope>
    <source>
        <strain evidence="11 12">LG-4</strain>
    </source>
</reference>
<evidence type="ECO:0000256" key="4">
    <source>
        <dbReference type="ARBA" id="ARBA00022729"/>
    </source>
</evidence>
<comment type="caution">
    <text evidence="11">The sequence shown here is derived from an EMBL/GenBank/DDBJ whole genome shotgun (WGS) entry which is preliminary data.</text>
</comment>
<dbReference type="PANTHER" id="PTHR12815:SF23">
    <property type="entry name" value="OUTER MEMBRANE PROTEIN ASSEMBLY FACTOR BAMA"/>
    <property type="match status" value="1"/>
</dbReference>
<comment type="similarity">
    <text evidence="8">Belongs to the BamA family.</text>
</comment>
<feature type="domain" description="POTRA" evidence="10">
    <location>
        <begin position="346"/>
        <end position="419"/>
    </location>
</feature>
<evidence type="ECO:0000259" key="10">
    <source>
        <dbReference type="PROSITE" id="PS51779"/>
    </source>
</evidence>
<keyword evidence="4 8" id="KW-0732">Signal</keyword>
<dbReference type="PROSITE" id="PS51779">
    <property type="entry name" value="POTRA"/>
    <property type="match status" value="3"/>
</dbReference>
<dbReference type="NCBIfam" id="TIGR03303">
    <property type="entry name" value="OM_YaeT"/>
    <property type="match status" value="1"/>
</dbReference>
<dbReference type="InterPro" id="IPR010827">
    <property type="entry name" value="BamA/TamA_POTRA"/>
</dbReference>
<keyword evidence="6 8" id="KW-0472">Membrane</keyword>
<evidence type="ECO:0000256" key="3">
    <source>
        <dbReference type="ARBA" id="ARBA00022692"/>
    </source>
</evidence>
<keyword evidence="12" id="KW-1185">Reference proteome</keyword>
<evidence type="ECO:0000256" key="9">
    <source>
        <dbReference type="NCBIfam" id="TIGR03303"/>
    </source>
</evidence>
<accession>A0ABU1F928</accession>
<keyword evidence="7 8" id="KW-0998">Cell outer membrane</keyword>
<keyword evidence="2 8" id="KW-1134">Transmembrane beta strand</keyword>
<evidence type="ECO:0000256" key="8">
    <source>
        <dbReference type="HAMAP-Rule" id="MF_01430"/>
    </source>
</evidence>
<dbReference type="InterPro" id="IPR034746">
    <property type="entry name" value="POTRA"/>
</dbReference>
<dbReference type="PIRSF" id="PIRSF006076">
    <property type="entry name" value="OM_assembly_OMP85"/>
    <property type="match status" value="1"/>
</dbReference>
<dbReference type="InterPro" id="IPR000184">
    <property type="entry name" value="Bac_surfAg_D15"/>
</dbReference>
<dbReference type="InterPro" id="IPR039910">
    <property type="entry name" value="D15-like"/>
</dbReference>
<dbReference type="Pfam" id="PF01103">
    <property type="entry name" value="Omp85"/>
    <property type="match status" value="1"/>
</dbReference>
<dbReference type="SUPFAM" id="SSF56935">
    <property type="entry name" value="Porins"/>
    <property type="match status" value="1"/>
</dbReference>
<comment type="subunit">
    <text evidence="8">Part of the Bam complex.</text>
</comment>
<evidence type="ECO:0000313" key="11">
    <source>
        <dbReference type="EMBL" id="MDR5652952.1"/>
    </source>
</evidence>
<feature type="domain" description="POTRA" evidence="10">
    <location>
        <begin position="25"/>
        <end position="92"/>
    </location>
</feature>
<dbReference type="Gene3D" id="2.40.160.50">
    <property type="entry name" value="membrane protein fhac: a member of the omp85/tpsb transporter family"/>
    <property type="match status" value="1"/>
</dbReference>
<feature type="domain" description="POTRA" evidence="10">
    <location>
        <begin position="93"/>
        <end position="170"/>
    </location>
</feature>
<gene>
    <name evidence="8 11" type="primary">bamA</name>
    <name evidence="11" type="ORF">RGD00_10065</name>
</gene>